<dbReference type="Gene3D" id="1.20.890.10">
    <property type="entry name" value="cAMP-dependent protein kinase regulatory subunit, dimerization-anchoring domain"/>
    <property type="match status" value="1"/>
</dbReference>
<feature type="compositionally biased region" description="Polar residues" evidence="1">
    <location>
        <begin position="1619"/>
        <end position="1654"/>
    </location>
</feature>
<feature type="compositionally biased region" description="Basic and acidic residues" evidence="1">
    <location>
        <begin position="1240"/>
        <end position="1260"/>
    </location>
</feature>
<evidence type="ECO:0000259" key="2">
    <source>
        <dbReference type="SMART" id="SM00394"/>
    </source>
</evidence>
<dbReference type="EMBL" id="JBHFQA010000006">
    <property type="protein sequence ID" value="KAL2097306.1"/>
    <property type="molecule type" value="Genomic_DNA"/>
</dbReference>
<feature type="region of interest" description="Disordered" evidence="1">
    <location>
        <begin position="1616"/>
        <end position="1707"/>
    </location>
</feature>
<evidence type="ECO:0000256" key="1">
    <source>
        <dbReference type="SAM" id="MobiDB-lite"/>
    </source>
</evidence>
<reference evidence="3 4" key="1">
    <citation type="submission" date="2024-09" db="EMBL/GenBank/DDBJ databases">
        <title>A chromosome-level genome assembly of Gray's grenadier anchovy, Coilia grayii.</title>
        <authorList>
            <person name="Fu Z."/>
        </authorList>
    </citation>
    <scope>NUCLEOTIDE SEQUENCE [LARGE SCALE GENOMIC DNA]</scope>
    <source>
        <strain evidence="3">G4</strain>
        <tissue evidence="3">Muscle</tissue>
    </source>
</reference>
<dbReference type="InterPro" id="IPR047579">
    <property type="entry name" value="DD_CABYR_SP17"/>
</dbReference>
<feature type="domain" description="RIIa" evidence="2">
    <location>
        <begin position="14"/>
        <end position="51"/>
    </location>
</feature>
<feature type="domain" description="RIIa" evidence="2">
    <location>
        <begin position="1152"/>
        <end position="1189"/>
    </location>
</feature>
<name>A0ABD1KE64_9TELE</name>
<gene>
    <name evidence="3" type="ORF">ACEWY4_006513</name>
</gene>
<sequence length="1792" mass="191283">MEKKTLLGKLYIPSGLQPMLEGFSKAVVKCKPESVTHFGEKYFKALHTFRDVKQRTTTPVPGPIRCKSKESWEAGPLLYEARVNQMGSVPLFPAGDSTAKDMESPKGGNGQLFPSEGCKAQIDDSDLDGIISANLVTLSPGPITPEMAMDLAVFRRKTTPKSSPLTSCSSSQSGRCSDRGSPCQRICSALFEQVPLSVINVDVDAVLIRTAELPNVSQIIVQSEEVPEIIVFHADLKLSNSVRDPGCAAMEAVTVAEESSAPPPTIHAHCCSPDNSDVAMAKMSESVELMTCKCAVENPEEHTTAKTEMDSASHRSGSAAPQQSTQSDRAVHLISNKEQAREVKVYASQEHLVPNIAALPDASDNQIIKEVIAYENSPASQKSSLSNIIVPDASSMCKKTTAAEILNNTDSVVTEDIVETNDVQTQSESMEKAVFEKNHVQEIIAPDTSVVAELEVSATDVTANTLPKCPTVDVDMATSSTTPAPETMVQSQENLISGCIIPDTEEMSAEVPFTSHQYEPALAVGKTSITALAVGKTSCSDLPVIGKTSSLALPIEKTSSTALPLGKTSSTALAVSNTSSFALPIENTIRTALAVGKTSSSALPIENTSSTALPASWAGKTSSTTLPVCKTSNTVLPVCTSSTDLTVRKTGSTTLPAHKTSSTTLPVIGKTSNSALPIEKTSSTTLPVGETSISTLSFVDNTSRTTLPVVGKSSSFALPIKKISSPTLLACKTSSSSNLVSSPGEGQEKAKVPVPANIPHSMDTEKTGVEAIPITEMLNPTVSVCESSTASVDVRAPYLVYLPLPPTLTQTSADGEEITSSPYVCIPVATGELPRSPSLASATAPQVSTTGCFPGTFVPLVDFQKTLGSTPPSKSGSQELIGAPKAWQPFTHHPDASPVAGEGTGPAAHTSPSQQQQQQQQQQPGPTIMNNTNQNNMSCYDCAKLHSSSTSQPAAATVCPCVSSSSHWRLCHLTHPTAQVAAPLLCPYQTSPSMSQCGLPHISKIPMYQDCGLYCSCNHMLHTRASCSGGHLHHGAEPTCSGHNLAPCTPRQGCSSEHVCGHHGLPAIDHRCSRCCQLVCSPLQSRRSSLIMCDVNKEGLGNQCGPYGSTCNLTKPTPVPICCSHQGLATGMCHGHTPSKMLKPRLTVIIPYGLKNMLKAISHAVLVEQPSNVAEYMSAYCNELLCLREEHPELSIQDLTTLIKFTKRMYEIQISSCAFQETFLIFWVESENSLAHLASREADQPDDGSEKGNHSPHSIEVEEVEDEDSTTSPVQSAVFLRTEKQVSNASLVLIETLRPPSKPMIIIHSDNLPEVIMFHNNEQQPAPSSTPSSQEVLEMGSEQSGTQMSVCSDVVVFQKVPSVQDLAHSLNLLDELEELKEQAYTVEELDSSLHKGYASALSTKQPSLVPEVVVNDTFLLGDGPSENNACENTGHEKCNLQLQSGTTLEGSFAAMSSDDTGAVKHVTLSSIPDTSCPSESYVTSNTGEGMNTIHFIASHKMTGGPRLKQEEVPKTEASIKLAIAERDRLMKKILQSTQLKTQTVIAKTNITGITVSSNIGGYPAHLQKILEPNAGDAKAGQTPVESKVINSNMDPALQNPVDQIWTLYQMTGETEAKESCSNPSLLQPDNHVSTQHNDQKAISENYSLPESSPSQKEREQSPKPSGLSGVQLINTPNYVLVNDDDTERKGNQASDSPPCVVEERQRSGMSRNWMTQFLSISFPLDPLCSDPAGSRPLFFGVPSDQGNVACSPVFIREINPTTAVSHDTDGGSDGTSSSVTSMQWSIEISFKK</sequence>
<feature type="region of interest" description="Disordered" evidence="1">
    <location>
        <begin position="303"/>
        <end position="330"/>
    </location>
</feature>
<proteinExistence type="predicted"/>
<feature type="compositionally biased region" description="Low complexity" evidence="1">
    <location>
        <begin position="914"/>
        <end position="923"/>
    </location>
</feature>
<feature type="region of interest" description="Disordered" evidence="1">
    <location>
        <begin position="738"/>
        <end position="762"/>
    </location>
</feature>
<dbReference type="PANTHER" id="PTHR15494">
    <property type="entry name" value="CALCIUM-BINDING TYROSINE PHOSPHORYLATION-REGULATED PROTEIN"/>
    <property type="match status" value="1"/>
</dbReference>
<feature type="region of interest" description="Disordered" evidence="1">
    <location>
        <begin position="887"/>
        <end position="930"/>
    </location>
</feature>
<feature type="region of interest" description="Disordered" evidence="1">
    <location>
        <begin position="1240"/>
        <end position="1274"/>
    </location>
</feature>
<evidence type="ECO:0000313" key="3">
    <source>
        <dbReference type="EMBL" id="KAL2097306.1"/>
    </source>
</evidence>
<protein>
    <recommendedName>
        <fullName evidence="2">RIIa domain-containing protein</fullName>
    </recommendedName>
</protein>
<dbReference type="Proteomes" id="UP001591681">
    <property type="component" value="Unassembled WGS sequence"/>
</dbReference>
<dbReference type="SMART" id="SM00394">
    <property type="entry name" value="RIIa"/>
    <property type="match status" value="2"/>
</dbReference>
<dbReference type="InterPro" id="IPR003117">
    <property type="entry name" value="cAMP_dep_PK_reg_su_I/II_a/b"/>
</dbReference>
<accession>A0ABD1KE64</accession>
<dbReference type="PANTHER" id="PTHR15494:SF0">
    <property type="entry name" value="CALCIUM-BINDING TYROSINE PHOSPHORYLATION-REGULATED PROTEIN"/>
    <property type="match status" value="1"/>
</dbReference>
<feature type="compositionally biased region" description="Basic and acidic residues" evidence="1">
    <location>
        <begin position="303"/>
        <end position="313"/>
    </location>
</feature>
<dbReference type="CDD" id="cd12100">
    <property type="entry name" value="DD_CABYR_SP17"/>
    <property type="match status" value="2"/>
</dbReference>
<keyword evidence="4" id="KW-1185">Reference proteome</keyword>
<evidence type="ECO:0000313" key="4">
    <source>
        <dbReference type="Proteomes" id="UP001591681"/>
    </source>
</evidence>
<dbReference type="SUPFAM" id="SSF47391">
    <property type="entry name" value="Dimerization-anchoring domain of cAMP-dependent PK regulatory subunit"/>
    <property type="match status" value="2"/>
</dbReference>
<dbReference type="InterPro" id="IPR038848">
    <property type="entry name" value="CABYR"/>
</dbReference>
<organism evidence="3 4">
    <name type="scientific">Coilia grayii</name>
    <name type="common">Gray's grenadier anchovy</name>
    <dbReference type="NCBI Taxonomy" id="363190"/>
    <lineage>
        <taxon>Eukaryota</taxon>
        <taxon>Metazoa</taxon>
        <taxon>Chordata</taxon>
        <taxon>Craniata</taxon>
        <taxon>Vertebrata</taxon>
        <taxon>Euteleostomi</taxon>
        <taxon>Actinopterygii</taxon>
        <taxon>Neopterygii</taxon>
        <taxon>Teleostei</taxon>
        <taxon>Clupei</taxon>
        <taxon>Clupeiformes</taxon>
        <taxon>Clupeoidei</taxon>
        <taxon>Engraulidae</taxon>
        <taxon>Coilinae</taxon>
        <taxon>Coilia</taxon>
    </lineage>
</organism>
<feature type="compositionally biased region" description="Polar residues" evidence="1">
    <location>
        <begin position="314"/>
        <end position="328"/>
    </location>
</feature>
<comment type="caution">
    <text evidence="3">The sequence shown here is derived from an EMBL/GenBank/DDBJ whole genome shotgun (WGS) entry which is preliminary data.</text>
</comment>